<accession>A0A8T0I1L4</accession>
<protein>
    <submittedName>
        <fullName evidence="3">Uncharacterized protein</fullName>
    </submittedName>
</protein>
<feature type="coiled-coil region" evidence="1">
    <location>
        <begin position="150"/>
        <end position="252"/>
    </location>
</feature>
<name>A0A8T0I1L4_CERPU</name>
<keyword evidence="1" id="KW-0175">Coiled coil</keyword>
<proteinExistence type="predicted"/>
<dbReference type="EMBL" id="CM026425">
    <property type="protein sequence ID" value="KAG0576563.1"/>
    <property type="molecule type" value="Genomic_DNA"/>
</dbReference>
<feature type="region of interest" description="Disordered" evidence="2">
    <location>
        <begin position="1"/>
        <end position="48"/>
    </location>
</feature>
<evidence type="ECO:0000313" key="4">
    <source>
        <dbReference type="Proteomes" id="UP000822688"/>
    </source>
</evidence>
<sequence>MEISSRDGSRDVDKSQTEPVGTEDEPPASVTELGASSTSKEERPTQQVAIAQSSIKRLQMVVKEKEDIIVTLQNAVSEAYEAALQEQAQNQAQLEALHEVFLANAGGQNRSTSAAKLHKALQALARKGPDPKSSISGTSTVIKAVARLMDDHLEQLASSHENEMQELNKSLESYKNRNQLLETQLADVRTQHQIHINNIVEEVRKQIPDDEHQRRSEIEKYQNQLRNKESKLKVLREEMRLMELRLMSAQQQQSFRKEENAVSPSEYAKVRAKVAHFQSKVASLSEQLREARLTSMEAHLADQTNTLVVRFHSNSEHLICYQVIS</sequence>
<dbReference type="AlphaFoldDB" id="A0A8T0I1L4"/>
<feature type="coiled-coil region" evidence="1">
    <location>
        <begin position="55"/>
        <end position="97"/>
    </location>
</feature>
<organism evidence="3 4">
    <name type="scientific">Ceratodon purpureus</name>
    <name type="common">Fire moss</name>
    <name type="synonym">Dicranum purpureum</name>
    <dbReference type="NCBI Taxonomy" id="3225"/>
    <lineage>
        <taxon>Eukaryota</taxon>
        <taxon>Viridiplantae</taxon>
        <taxon>Streptophyta</taxon>
        <taxon>Embryophyta</taxon>
        <taxon>Bryophyta</taxon>
        <taxon>Bryophytina</taxon>
        <taxon>Bryopsida</taxon>
        <taxon>Dicranidae</taxon>
        <taxon>Pseudoditrichales</taxon>
        <taxon>Ditrichaceae</taxon>
        <taxon>Ceratodon</taxon>
    </lineage>
</organism>
<reference evidence="3" key="1">
    <citation type="submission" date="2020-06" db="EMBL/GenBank/DDBJ databases">
        <title>WGS assembly of Ceratodon purpureus strain R40.</title>
        <authorList>
            <person name="Carey S.B."/>
            <person name="Jenkins J."/>
            <person name="Shu S."/>
            <person name="Lovell J.T."/>
            <person name="Sreedasyam A."/>
            <person name="Maumus F."/>
            <person name="Tiley G.P."/>
            <person name="Fernandez-Pozo N."/>
            <person name="Barry K."/>
            <person name="Chen C."/>
            <person name="Wang M."/>
            <person name="Lipzen A."/>
            <person name="Daum C."/>
            <person name="Saski C.A."/>
            <person name="Payton A.C."/>
            <person name="Mcbreen J.C."/>
            <person name="Conrad R.E."/>
            <person name="Kollar L.M."/>
            <person name="Olsson S."/>
            <person name="Huttunen S."/>
            <person name="Landis J.B."/>
            <person name="Wickett N.J."/>
            <person name="Johnson M.G."/>
            <person name="Rensing S.A."/>
            <person name="Grimwood J."/>
            <person name="Schmutz J."/>
            <person name="Mcdaniel S.F."/>
        </authorList>
    </citation>
    <scope>NUCLEOTIDE SEQUENCE</scope>
    <source>
        <strain evidence="3">R40</strain>
    </source>
</reference>
<keyword evidence="4" id="KW-1185">Reference proteome</keyword>
<comment type="caution">
    <text evidence="3">The sequence shown here is derived from an EMBL/GenBank/DDBJ whole genome shotgun (WGS) entry which is preliminary data.</text>
</comment>
<evidence type="ECO:0000313" key="3">
    <source>
        <dbReference type="EMBL" id="KAG0576563.1"/>
    </source>
</evidence>
<evidence type="ECO:0000256" key="1">
    <source>
        <dbReference type="SAM" id="Coils"/>
    </source>
</evidence>
<evidence type="ECO:0000256" key="2">
    <source>
        <dbReference type="SAM" id="MobiDB-lite"/>
    </source>
</evidence>
<gene>
    <name evidence="3" type="ORF">KC19_5G089700</name>
</gene>
<feature type="compositionally biased region" description="Basic and acidic residues" evidence="2">
    <location>
        <begin position="1"/>
        <end position="16"/>
    </location>
</feature>
<dbReference type="Proteomes" id="UP000822688">
    <property type="component" value="Chromosome 5"/>
</dbReference>